<keyword evidence="4" id="KW-1185">Reference proteome</keyword>
<proteinExistence type="predicted"/>
<organism evidence="3 4">
    <name type="scientific">Channa argus</name>
    <name type="common">Northern snakehead</name>
    <name type="synonym">Ophicephalus argus</name>
    <dbReference type="NCBI Taxonomy" id="215402"/>
    <lineage>
        <taxon>Eukaryota</taxon>
        <taxon>Metazoa</taxon>
        <taxon>Chordata</taxon>
        <taxon>Craniata</taxon>
        <taxon>Vertebrata</taxon>
        <taxon>Euteleostomi</taxon>
        <taxon>Actinopterygii</taxon>
        <taxon>Neopterygii</taxon>
        <taxon>Teleostei</taxon>
        <taxon>Neoteleostei</taxon>
        <taxon>Acanthomorphata</taxon>
        <taxon>Anabantaria</taxon>
        <taxon>Anabantiformes</taxon>
        <taxon>Channoidei</taxon>
        <taxon>Channidae</taxon>
        <taxon>Channa</taxon>
    </lineage>
</organism>
<dbReference type="Proteomes" id="UP000503349">
    <property type="component" value="Chromosome 13"/>
</dbReference>
<sequence>MAAAALCLMISLMVSFASSMEGNIKLEDLKKQLQTIEQIIEFGKANLESERRKIFEVMAGNTARAKCLKSIPDLPLPTVKHMVDYTEKTNAHVKRSFADMAAVVQDLESQLEDMKARLKYFEHNEL</sequence>
<gene>
    <name evidence="3" type="ORF">EXN66_Car013304</name>
</gene>
<accession>A0A6G1Q5E6</accession>
<keyword evidence="2" id="KW-0732">Signal</keyword>
<protein>
    <submittedName>
        <fullName evidence="3">Uncharacterized protein</fullName>
    </submittedName>
</protein>
<reference evidence="4" key="2">
    <citation type="submission" date="2019-02" db="EMBL/GenBank/DDBJ databases">
        <title>Opniocepnalus argus Var Kimnra genome.</title>
        <authorList>
            <person name="Zhou C."/>
            <person name="Xiao S."/>
        </authorList>
    </citation>
    <scope>NUCLEOTIDE SEQUENCE [LARGE SCALE GENOMIC DNA]</scope>
</reference>
<feature type="coiled-coil region" evidence="1">
    <location>
        <begin position="97"/>
        <end position="124"/>
    </location>
</feature>
<keyword evidence="1" id="KW-0175">Coiled coil</keyword>
<evidence type="ECO:0000256" key="1">
    <source>
        <dbReference type="SAM" id="Coils"/>
    </source>
</evidence>
<feature type="chain" id="PRO_5026079947" evidence="2">
    <location>
        <begin position="20"/>
        <end position="126"/>
    </location>
</feature>
<reference evidence="3 4" key="1">
    <citation type="submission" date="2019-02" db="EMBL/GenBank/DDBJ databases">
        <title>Opniocepnalus argus genome.</title>
        <authorList>
            <person name="Zhou C."/>
            <person name="Xiao S."/>
        </authorList>
    </citation>
    <scope>NUCLEOTIDE SEQUENCE [LARGE SCALE GENOMIC DNA]</scope>
    <source>
        <strain evidence="3">OARG1902GOOAL</strain>
        <tissue evidence="3">Muscle</tissue>
    </source>
</reference>
<dbReference type="EMBL" id="CM015724">
    <property type="protein sequence ID" value="KAF3697624.1"/>
    <property type="molecule type" value="Genomic_DNA"/>
</dbReference>
<feature type="signal peptide" evidence="2">
    <location>
        <begin position="1"/>
        <end position="19"/>
    </location>
</feature>
<evidence type="ECO:0000313" key="4">
    <source>
        <dbReference type="Proteomes" id="UP000503349"/>
    </source>
</evidence>
<evidence type="ECO:0000256" key="2">
    <source>
        <dbReference type="SAM" id="SignalP"/>
    </source>
</evidence>
<name>A0A6G1Q5E6_CHAAH</name>
<evidence type="ECO:0000313" key="3">
    <source>
        <dbReference type="EMBL" id="KAF3697624.1"/>
    </source>
</evidence>
<dbReference type="AlphaFoldDB" id="A0A6G1Q5E6"/>